<reference evidence="2" key="1">
    <citation type="submission" date="2017-06" db="EMBL/GenBank/DDBJ databases">
        <authorList>
            <person name="Varghese N."/>
            <person name="Submissions S."/>
        </authorList>
    </citation>
    <scope>NUCLEOTIDE SEQUENCE [LARGE SCALE GENOMIC DNA]</scope>
    <source>
        <strain evidence="2">DSM 15668</strain>
    </source>
</reference>
<dbReference type="Proteomes" id="UP000198405">
    <property type="component" value="Unassembled WGS sequence"/>
</dbReference>
<dbReference type="EMBL" id="FZOB01000005">
    <property type="protein sequence ID" value="SNR76711.1"/>
    <property type="molecule type" value="Genomic_DNA"/>
</dbReference>
<protein>
    <submittedName>
        <fullName evidence="1">Uncharacterized protein</fullName>
    </submittedName>
</protein>
<organism evidence="1 2">
    <name type="scientific">Desulfurobacterium atlanticum</name>
    <dbReference type="NCBI Taxonomy" id="240169"/>
    <lineage>
        <taxon>Bacteria</taxon>
        <taxon>Pseudomonadati</taxon>
        <taxon>Aquificota</taxon>
        <taxon>Aquificia</taxon>
        <taxon>Desulfurobacteriales</taxon>
        <taxon>Desulfurobacteriaceae</taxon>
        <taxon>Desulfurobacterium</taxon>
    </lineage>
</organism>
<dbReference type="RefSeq" id="WP_089323033.1">
    <property type="nucleotide sequence ID" value="NZ_FZOB01000005.1"/>
</dbReference>
<gene>
    <name evidence="1" type="ORF">SAMN06265340_105147</name>
</gene>
<accession>A0A238Z198</accession>
<evidence type="ECO:0000313" key="1">
    <source>
        <dbReference type="EMBL" id="SNR76711.1"/>
    </source>
</evidence>
<evidence type="ECO:0000313" key="2">
    <source>
        <dbReference type="Proteomes" id="UP000198405"/>
    </source>
</evidence>
<proteinExistence type="predicted"/>
<name>A0A238Z198_9BACT</name>
<sequence>MDRLYEDICEVFGNVCKGWIKAFPKNVAEKFGIDDPERFCDFINKKFKELLELYREDEQRFTEEIFKIGDFLYDKGISIAFIVDITMKFFLISQPM</sequence>
<keyword evidence="2" id="KW-1185">Reference proteome</keyword>
<dbReference type="AlphaFoldDB" id="A0A238Z198"/>